<dbReference type="KEGG" id="csol:105365094"/>
<dbReference type="GeneID" id="105365094"/>
<dbReference type="RefSeq" id="XP_011501483.1">
    <property type="nucleotide sequence ID" value="XM_011503181.1"/>
</dbReference>
<protein>
    <submittedName>
        <fullName evidence="4">Protein NipSnap</fullName>
    </submittedName>
</protein>
<evidence type="ECO:0000313" key="4">
    <source>
        <dbReference type="RefSeq" id="XP_011501483.1"/>
    </source>
</evidence>
<accession>A0AAJ6YNU1</accession>
<keyword evidence="3" id="KW-1185">Reference proteome</keyword>
<comment type="similarity">
    <text evidence="1">Belongs to the NipSnap family.</text>
</comment>
<dbReference type="GO" id="GO:0005739">
    <property type="term" value="C:mitochondrion"/>
    <property type="evidence" value="ECO:0007669"/>
    <property type="project" value="TreeGrafter"/>
</dbReference>
<name>A0AAJ6YNU1_9HYME</name>
<dbReference type="FunFam" id="3.30.70.100:FF:000046">
    <property type="entry name" value="Nipsnap, isoform F"/>
    <property type="match status" value="1"/>
</dbReference>
<reference evidence="4" key="1">
    <citation type="submission" date="2025-08" db="UniProtKB">
        <authorList>
            <consortium name="RefSeq"/>
        </authorList>
    </citation>
    <scope>IDENTIFICATION</scope>
</reference>
<dbReference type="AlphaFoldDB" id="A0AAJ6YNU1"/>
<dbReference type="SUPFAM" id="SSF54909">
    <property type="entry name" value="Dimeric alpha+beta barrel"/>
    <property type="match status" value="2"/>
</dbReference>
<dbReference type="Proteomes" id="UP000695007">
    <property type="component" value="Unplaced"/>
</dbReference>
<sequence>MAASMRRNFGALQPILGKTNFPLASSTRCVTKSAERLDISEGWFSKLLVRKIEPTKEPHSRMLSDKQVIYALHTHNIRPDSYDKYLANYAENVNHIHSKRQELNLELVGSWTVEVGDLDQALHLWQYSGGFQNIDKAQALLAKDDAYQKLLKERGNYLRSRHLQYLLAFSYWPPIVTRNNVNKYEIRSYSLKPGTMIEWGNNWARAINFRRNNDEAFAGFFSQIGRLYNVHHIWCYKDLQSRKETRESAWRSPGWDECVAYTVPLIREMHCRILNPTTFSPTK</sequence>
<feature type="domain" description="NIPSNAP" evidence="2">
    <location>
        <begin position="70"/>
        <end position="170"/>
    </location>
</feature>
<dbReference type="FunFam" id="3.30.70.100:FF:000003">
    <property type="entry name" value="Protein NipSnap homolog 2"/>
    <property type="match status" value="1"/>
</dbReference>
<dbReference type="InterPro" id="IPR051557">
    <property type="entry name" value="NipSnap_domain"/>
</dbReference>
<dbReference type="PANTHER" id="PTHR21017">
    <property type="entry name" value="NIPSNAP-RELATED"/>
    <property type="match status" value="1"/>
</dbReference>
<dbReference type="Pfam" id="PF07978">
    <property type="entry name" value="NIPSNAP"/>
    <property type="match status" value="2"/>
</dbReference>
<dbReference type="Gene3D" id="3.30.70.100">
    <property type="match status" value="2"/>
</dbReference>
<organism evidence="3 4">
    <name type="scientific">Ceratosolen solmsi marchali</name>
    <dbReference type="NCBI Taxonomy" id="326594"/>
    <lineage>
        <taxon>Eukaryota</taxon>
        <taxon>Metazoa</taxon>
        <taxon>Ecdysozoa</taxon>
        <taxon>Arthropoda</taxon>
        <taxon>Hexapoda</taxon>
        <taxon>Insecta</taxon>
        <taxon>Pterygota</taxon>
        <taxon>Neoptera</taxon>
        <taxon>Endopterygota</taxon>
        <taxon>Hymenoptera</taxon>
        <taxon>Apocrita</taxon>
        <taxon>Proctotrupomorpha</taxon>
        <taxon>Chalcidoidea</taxon>
        <taxon>Agaonidae</taxon>
        <taxon>Agaoninae</taxon>
        <taxon>Ceratosolen</taxon>
    </lineage>
</organism>
<gene>
    <name evidence="4" type="primary">LOC105365094</name>
</gene>
<dbReference type="GO" id="GO:0000423">
    <property type="term" value="P:mitophagy"/>
    <property type="evidence" value="ECO:0007669"/>
    <property type="project" value="UniProtKB-ARBA"/>
</dbReference>
<evidence type="ECO:0000256" key="1">
    <source>
        <dbReference type="ARBA" id="ARBA00005291"/>
    </source>
</evidence>
<dbReference type="CTD" id="32573"/>
<dbReference type="InterPro" id="IPR011008">
    <property type="entry name" value="Dimeric_a/b-barrel"/>
</dbReference>
<dbReference type="InterPro" id="IPR012577">
    <property type="entry name" value="NIPSNAP"/>
</dbReference>
<proteinExistence type="inferred from homology"/>
<dbReference type="PANTHER" id="PTHR21017:SF17">
    <property type="entry name" value="PROTEIN NIPSNAP"/>
    <property type="match status" value="1"/>
</dbReference>
<feature type="domain" description="NIPSNAP" evidence="2">
    <location>
        <begin position="184"/>
        <end position="281"/>
    </location>
</feature>
<evidence type="ECO:0000313" key="3">
    <source>
        <dbReference type="Proteomes" id="UP000695007"/>
    </source>
</evidence>
<evidence type="ECO:0000259" key="2">
    <source>
        <dbReference type="Pfam" id="PF07978"/>
    </source>
</evidence>